<dbReference type="Gene3D" id="2.40.170.20">
    <property type="entry name" value="TonB-dependent receptor, beta-barrel domain"/>
    <property type="match status" value="1"/>
</dbReference>
<keyword evidence="6" id="KW-1185">Reference proteome</keyword>
<accession>A0A318UAL0</accession>
<dbReference type="InterPro" id="IPR036942">
    <property type="entry name" value="Beta-barrel_TonB_sf"/>
</dbReference>
<keyword evidence="5" id="KW-0645">Protease</keyword>
<dbReference type="InterPro" id="IPR008969">
    <property type="entry name" value="CarboxyPept-like_regulatory"/>
</dbReference>
<keyword evidence="5" id="KW-0121">Carboxypeptidase</keyword>
<dbReference type="GO" id="GO:0009279">
    <property type="term" value="C:cell outer membrane"/>
    <property type="evidence" value="ECO:0007669"/>
    <property type="project" value="UniProtKB-SubCell"/>
</dbReference>
<dbReference type="SUPFAM" id="SSF49464">
    <property type="entry name" value="Carboxypeptidase regulatory domain-like"/>
    <property type="match status" value="1"/>
</dbReference>
<reference evidence="5 6" key="1">
    <citation type="submission" date="2018-06" db="EMBL/GenBank/DDBJ databases">
        <title>Genomic Encyclopedia of Archaeal and Bacterial Type Strains, Phase II (KMG-II): from individual species to whole genera.</title>
        <authorList>
            <person name="Goeker M."/>
        </authorList>
    </citation>
    <scope>NUCLEOTIDE SEQUENCE [LARGE SCALE GENOMIC DNA]</scope>
    <source>
        <strain evidence="5 6">DSM 27372</strain>
    </source>
</reference>
<evidence type="ECO:0000256" key="3">
    <source>
        <dbReference type="ARBA" id="ARBA00023237"/>
    </source>
</evidence>
<keyword evidence="2" id="KW-0472">Membrane</keyword>
<dbReference type="Pfam" id="PF13620">
    <property type="entry name" value="CarboxypepD_reg"/>
    <property type="match status" value="1"/>
</dbReference>
<gene>
    <name evidence="5" type="ORF">B0O44_109144</name>
</gene>
<dbReference type="GO" id="GO:0004180">
    <property type="term" value="F:carboxypeptidase activity"/>
    <property type="evidence" value="ECO:0007669"/>
    <property type="project" value="UniProtKB-KW"/>
</dbReference>
<protein>
    <submittedName>
        <fullName evidence="5">Carboxypeptidase-like protein</fullName>
    </submittedName>
</protein>
<evidence type="ECO:0000259" key="4">
    <source>
        <dbReference type="Pfam" id="PF14905"/>
    </source>
</evidence>
<proteinExistence type="predicted"/>
<dbReference type="Proteomes" id="UP000248198">
    <property type="component" value="Unassembled WGS sequence"/>
</dbReference>
<dbReference type="Gene3D" id="2.60.40.1120">
    <property type="entry name" value="Carboxypeptidase-like, regulatory domain"/>
    <property type="match status" value="1"/>
</dbReference>
<keyword evidence="3" id="KW-0998">Cell outer membrane</keyword>
<evidence type="ECO:0000313" key="5">
    <source>
        <dbReference type="EMBL" id="PYF70052.1"/>
    </source>
</evidence>
<dbReference type="SUPFAM" id="SSF56935">
    <property type="entry name" value="Porins"/>
    <property type="match status" value="1"/>
</dbReference>
<organism evidence="5 6">
    <name type="scientific">Pedobacter nutrimenti</name>
    <dbReference type="NCBI Taxonomy" id="1241337"/>
    <lineage>
        <taxon>Bacteria</taxon>
        <taxon>Pseudomonadati</taxon>
        <taxon>Bacteroidota</taxon>
        <taxon>Sphingobacteriia</taxon>
        <taxon>Sphingobacteriales</taxon>
        <taxon>Sphingobacteriaceae</taxon>
        <taxon>Pedobacter</taxon>
    </lineage>
</organism>
<dbReference type="InterPro" id="IPR041700">
    <property type="entry name" value="OMP_b-brl_3"/>
</dbReference>
<dbReference type="RefSeq" id="WP_110834229.1">
    <property type="nucleotide sequence ID" value="NZ_QKLU01000009.1"/>
</dbReference>
<keyword evidence="5" id="KW-0378">Hydrolase</keyword>
<dbReference type="AlphaFoldDB" id="A0A318UAL0"/>
<dbReference type="EMBL" id="QKLU01000009">
    <property type="protein sequence ID" value="PYF70052.1"/>
    <property type="molecule type" value="Genomic_DNA"/>
</dbReference>
<name>A0A318UAL0_9SPHI</name>
<evidence type="ECO:0000256" key="2">
    <source>
        <dbReference type="ARBA" id="ARBA00023136"/>
    </source>
</evidence>
<comment type="subcellular location">
    <subcellularLocation>
        <location evidence="1">Cell outer membrane</location>
    </subcellularLocation>
</comment>
<feature type="domain" description="Outer membrane protein beta-barrel" evidence="4">
    <location>
        <begin position="377"/>
        <end position="781"/>
    </location>
</feature>
<evidence type="ECO:0000256" key="1">
    <source>
        <dbReference type="ARBA" id="ARBA00004442"/>
    </source>
</evidence>
<comment type="caution">
    <text evidence="5">The sequence shown here is derived from an EMBL/GenBank/DDBJ whole genome shotgun (WGS) entry which is preliminary data.</text>
</comment>
<dbReference type="Pfam" id="PF14905">
    <property type="entry name" value="OMP_b-brl_3"/>
    <property type="match status" value="1"/>
</dbReference>
<evidence type="ECO:0000313" key="6">
    <source>
        <dbReference type="Proteomes" id="UP000248198"/>
    </source>
</evidence>
<dbReference type="OrthoDB" id="606851at2"/>
<sequence length="807" mass="91590">MFEEKTQMSRLLSYLFFILLFPLVATAQKMVLNGIIYDQQGKVLEMATLSLSKDGNLLNTIRSEKGLFRFEGLNAGNYLLLVSSIGYESQRLQLSLPADTLKIMMKTSSTGLKEVVIDKQRPVIERKADRVIFNLENSISANGISAWDALNKTPGVQTTFDGNVKAYNKGVLVYLDDRPIRLSGEDLGNYLKSLPSEQISSIEVIPNPPSRYDAQGAAVINIVSRKIKAQGINVNLNSAYTQSRYGSYTSGTNFNYRKNKLNIYGGYSFGDSKKQQTEAEYIIFSTPSNYAYWDNNKQGARARVSSNYKAGIDYNLSSNQVVGLLFGGFNGKGNRTNQIGTQIYNDHHILPDSNLTTNNQTRNTTSQYSFNLNYKAKLDTLGQSLNIDLDYIPYRNSSNQAVNSSTRFSDGSTSVPPYQISTYSKQRINIWSGKTDYSYVFNQKWSLEAGLKYSSITTNNRFDFFNASGPALIQDNSKSDEFEYSENTAAAYMSFKGKTGKWNIEGGLRAEQTHTVGNSIALNMVNKNNYFKIFPTLFLTYALDKDHEFNSNYSYRIDRPGYSRLNPFKYYTSPYTYLEGNPALQPAFIHNIELGYTYKQLYNFSLFYRESNGYFSNITVQDNINKIFYDTQRNLDKSLESGFYLSVPYHPADWWEMNNFVQGSYKQEKSGYLQSSYDYHTLGLYLNSSQAFVLDKEKGIKAEVSAWYSTPGIQGIYKLARTFDLSAGLRKTVLNKQGTIRLAVNDIFYGNAFRINVDYLNQRNGFYEKNDTRSVSLSFSYKLGKNKITETRKRSTSADEEKKRTGG</sequence>